<accession>A0ABY5MDX5</accession>
<evidence type="ECO:0008006" key="3">
    <source>
        <dbReference type="Google" id="ProtNLM"/>
    </source>
</evidence>
<sequence length="158" mass="18296">MPPRARTIENEVDVPADAAAVWDRVVDPDGINHEMQPWMTMRLPRRAAGMTIETIPLGRPVGRAWLRLFGLVPFDFDHLMLVEVETGVRFVERSTMMSMRRWEHERTLTTVAGGTRVRDRVTLQPRVPVPGLTVVLARVVDAFFKHRQRRLARYFETH</sequence>
<name>A0ABY5MDX5_9ACTN</name>
<dbReference type="Gene3D" id="3.30.530.20">
    <property type="match status" value="1"/>
</dbReference>
<evidence type="ECO:0000313" key="2">
    <source>
        <dbReference type="Proteomes" id="UP001316184"/>
    </source>
</evidence>
<evidence type="ECO:0000313" key="1">
    <source>
        <dbReference type="EMBL" id="UUP15220.1"/>
    </source>
</evidence>
<reference evidence="1 2" key="1">
    <citation type="submission" date="2022-08" db="EMBL/GenBank/DDBJ databases">
        <title>novel species in genus Aeromicrobium.</title>
        <authorList>
            <person name="Ye L."/>
        </authorList>
    </citation>
    <scope>NUCLEOTIDE SEQUENCE [LARGE SCALE GENOMIC DNA]</scope>
    <source>
        <strain evidence="2">zg-Y1379</strain>
    </source>
</reference>
<gene>
    <name evidence="1" type="ORF">NQV15_07895</name>
</gene>
<dbReference type="SUPFAM" id="SSF55961">
    <property type="entry name" value="Bet v1-like"/>
    <property type="match status" value="1"/>
</dbReference>
<dbReference type="EMBL" id="CP102173">
    <property type="protein sequence ID" value="UUP15220.1"/>
    <property type="molecule type" value="Genomic_DNA"/>
</dbReference>
<proteinExistence type="predicted"/>
<dbReference type="RefSeq" id="WP_232399274.1">
    <property type="nucleotide sequence ID" value="NZ_CP102173.1"/>
</dbReference>
<dbReference type="Proteomes" id="UP001316184">
    <property type="component" value="Chromosome"/>
</dbReference>
<dbReference type="InterPro" id="IPR023393">
    <property type="entry name" value="START-like_dom_sf"/>
</dbReference>
<organism evidence="1 2">
    <name type="scientific">Aeromicrobium wangtongii</name>
    <dbReference type="NCBI Taxonomy" id="2969247"/>
    <lineage>
        <taxon>Bacteria</taxon>
        <taxon>Bacillati</taxon>
        <taxon>Actinomycetota</taxon>
        <taxon>Actinomycetes</taxon>
        <taxon>Propionibacteriales</taxon>
        <taxon>Nocardioidaceae</taxon>
        <taxon>Aeromicrobium</taxon>
    </lineage>
</organism>
<keyword evidence="2" id="KW-1185">Reference proteome</keyword>
<protein>
    <recommendedName>
        <fullName evidence="3">SRPBCC family protein</fullName>
    </recommendedName>
</protein>